<dbReference type="Proteomes" id="UP001245285">
    <property type="component" value="Unassembled WGS sequence"/>
</dbReference>
<feature type="domain" description="Fe/B12 periplasmic-binding" evidence="2">
    <location>
        <begin position="19"/>
        <end position="262"/>
    </location>
</feature>
<dbReference type="PANTHER" id="PTHR30535">
    <property type="entry name" value="VITAMIN B12-BINDING PROTEIN"/>
    <property type="match status" value="1"/>
</dbReference>
<dbReference type="PANTHER" id="PTHR30535:SF34">
    <property type="entry name" value="MOLYBDATE-BINDING PROTEIN MOLA"/>
    <property type="match status" value="1"/>
</dbReference>
<dbReference type="SUPFAM" id="SSF53807">
    <property type="entry name" value="Helical backbone' metal receptor"/>
    <property type="match status" value="1"/>
</dbReference>
<dbReference type="InterPro" id="IPR002491">
    <property type="entry name" value="ABC_transptr_periplasmic_BD"/>
</dbReference>
<gene>
    <name evidence="3" type="ORF">RM545_08750</name>
</gene>
<dbReference type="InterPro" id="IPR050902">
    <property type="entry name" value="ABC_Transporter_SBP"/>
</dbReference>
<dbReference type="Gene3D" id="3.40.50.1980">
    <property type="entry name" value="Nitrogenase molybdenum iron protein domain"/>
    <property type="match status" value="2"/>
</dbReference>
<keyword evidence="4" id="KW-1185">Reference proteome</keyword>
<proteinExistence type="predicted"/>
<evidence type="ECO:0000313" key="3">
    <source>
        <dbReference type="EMBL" id="MDT0646777.1"/>
    </source>
</evidence>
<protein>
    <submittedName>
        <fullName evidence="3">Helical backbone metal receptor</fullName>
    </submittedName>
</protein>
<dbReference type="Pfam" id="PF01497">
    <property type="entry name" value="Peripla_BP_2"/>
    <property type="match status" value="1"/>
</dbReference>
<dbReference type="NCBIfam" id="NF038402">
    <property type="entry name" value="TroA_like"/>
    <property type="match status" value="1"/>
</dbReference>
<dbReference type="PROSITE" id="PS50983">
    <property type="entry name" value="FE_B12_PBP"/>
    <property type="match status" value="1"/>
</dbReference>
<evidence type="ECO:0000313" key="4">
    <source>
        <dbReference type="Proteomes" id="UP001245285"/>
    </source>
</evidence>
<comment type="caution">
    <text evidence="3">The sequence shown here is derived from an EMBL/GenBank/DDBJ whole genome shotgun (WGS) entry which is preliminary data.</text>
</comment>
<sequence length="262" mass="30409">MEFTDQLQRKIKIPENPKRVISLVPSQTELLIDLGLEDRISGITKFCVHPVGLRKRKPIVGGTKSVHLERIKALQPDLILCNKEENTEKMVLELEKIAPVHVSFIVTLEGAFDLMQQYGEIFKKELLVEKMISAVRNKKKEVEHKVEGKRIKKVAYFIWKDPLMVAGNNTFINELLELNGFKNEFSGRYPETNFKELQNLDLDLILLSSEPYLFRDKHKELFKDIEAEVLLVDGEFFSWYGSRLIKAMDYFLTLQDHASISR</sequence>
<keyword evidence="3" id="KW-0675">Receptor</keyword>
<evidence type="ECO:0000256" key="1">
    <source>
        <dbReference type="ARBA" id="ARBA00022729"/>
    </source>
</evidence>
<accession>A0ABU3CK97</accession>
<name>A0ABU3CK97_9FLAO</name>
<organism evidence="3 4">
    <name type="scientific">Autumnicola lenta</name>
    <dbReference type="NCBI Taxonomy" id="3075593"/>
    <lineage>
        <taxon>Bacteria</taxon>
        <taxon>Pseudomonadati</taxon>
        <taxon>Bacteroidota</taxon>
        <taxon>Flavobacteriia</taxon>
        <taxon>Flavobacteriales</taxon>
        <taxon>Flavobacteriaceae</taxon>
        <taxon>Autumnicola</taxon>
    </lineage>
</organism>
<keyword evidence="1" id="KW-0732">Signal</keyword>
<dbReference type="InterPro" id="IPR054828">
    <property type="entry name" value="Vit_B12_bind_prot"/>
</dbReference>
<evidence type="ECO:0000259" key="2">
    <source>
        <dbReference type="PROSITE" id="PS50983"/>
    </source>
</evidence>
<dbReference type="EMBL" id="JAVRHO010000010">
    <property type="protein sequence ID" value="MDT0646777.1"/>
    <property type="molecule type" value="Genomic_DNA"/>
</dbReference>
<reference evidence="3 4" key="1">
    <citation type="submission" date="2023-09" db="EMBL/GenBank/DDBJ databases">
        <authorList>
            <person name="Rey-Velasco X."/>
        </authorList>
    </citation>
    <scope>NUCLEOTIDE SEQUENCE [LARGE SCALE GENOMIC DNA]</scope>
    <source>
        <strain evidence="3 4">F260</strain>
    </source>
</reference>
<dbReference type="RefSeq" id="WP_311494942.1">
    <property type="nucleotide sequence ID" value="NZ_JAVRHO010000010.1"/>
</dbReference>